<proteinExistence type="inferred from homology"/>
<comment type="similarity">
    <text evidence="1">Belongs to the RICTOR family.</text>
</comment>
<sequence>MKGGFLRLCDQISSGLNNSSLNKSSEKILIDLLNGLTEYAVRNGTSDHDQSIIFGLQMLLLMDDERVRCASLRTLRYSIHYANIFEKFLQSHLDYLVCRSLIVDNGNIRERREAYKLIRRFSQLYPEQIPHSFIYALESIVSSNHQPKSDSMVKCSLELLCEIALTNPDALNECHAMNTMLKYVLHVEDEELIESVICALLNAIDRFSINDNSHPILMDSMDSDGPTRIFIDQGMHQRYQLTQTIFSQLLAVFPLWEQGHSTMSGRSGRIPEIYENLRINPSDQMKKFQACSIALRIILQSWIGLTVFCQSKNSSIRLLVSCLLVQTDQIKMAILDFFYDLLNLDIPPISDNYQILLQSSHPVWNLTTMEGGYTYVASEGAEKLPRLSSTRPDLLDSHTGLMLLILIDAGFIETLTEIASSDHSILSIRATLLLANFIWLCNENLPEEQSFLLLPLLMDIGIADDDSIKRSFAREVTLNINEFFEFKQRKHRQYSFQLAQFISHSRYLNDYFTLAQNLSIDSNRRTSKKVYGDPLKTEKMDKSIRDTNTLQSDDYNIWNWNLILSLLKNFTKFSRQIQGDLYERFLDKLFDFFKPEDNGGFKDILLKDPLSDVTCRSLLAFADLLVYPTQSSSNHIKAIASNSVLTLLQAISDALRKSMVARKDGIGQCLINEIDLLSKNCVYYFLFLGRLSGSSLGTQVMHDAEIFYLLLDMLKMDDDFATSTIVALSSFNYYYDGPARNYLTEALKSSCTAIRLYSTRLLRVILRCNPVAFGHWGLNLLSDQLYDQNENIILETISILDEALEDKRLVNLFRKEWQRIVPLENRNIYLKHIYHLALARLCSIPWNQIVYNESHKHLSDIREELLYWDHFFNSQYVIFMETRLFSAYSNDLLSSDDHFQPPYQRNSSQKKLKSKRRKDVHVSSHIYRQLSLHQDGFQLLCSHSRLKQYASELKQHATNCIDKNEIKLIKEALWALGHTGSTNIGFQWFINQDLLAHFLRFAEESQNLSLRGTAFYTLSLIAQTPDGATSLKEFGWETYRVRFHSILTSIANTDSYQSAQRRLSKLETISLTNPNNQSILDTNFSNPTTDANSSRLKDEEKNFRLDWKLRRSLTMPENILCESNEKIDVRRSYGVILEESIQSSPNPSTGDISFFDYIHDQGVTPTSHSASIPEELLSEIDRNRSISVSSRLSSSMINENDEESLPLDLFRPRLKSAHQSNSLRKLKQLQKTPEVIQSLHAPTSSRTESSSKIDEFSRSRLLRCRFLLKPDAAGYEYIRRLQEFNHNKYLHLLLYTNHFDSQQLFLLPQHRSLPKFHQKISPIYSFDEQHIDKFTTKKERKYSFEEVDFDDADQDENTVYRGIALPVDIRQVIELCDGCNLNHDTWCDLIRSRSRANTNSDFMRPRTATNESTGSSEFSALTKSSFLPLLCSDVSPSSLSIISLNINICMMCRNPTNETSHDILTITEQKDFAQIKSLSSRLMVNIHSDQIEKQLLSWKESHPEMFDNICLYSEICHLFTLSCVRIAAQRFLHDLFFDCQFEKFRQCYHSKDDTLLEEDDQTEVDETIHV</sequence>
<evidence type="ECO:0000259" key="4">
    <source>
        <dbReference type="SMART" id="SM01310"/>
    </source>
</evidence>
<evidence type="ECO:0000313" key="5">
    <source>
        <dbReference type="EMBL" id="CAF1108001.1"/>
    </source>
</evidence>
<organism evidence="5 6">
    <name type="scientific">Rotaria sordida</name>
    <dbReference type="NCBI Taxonomy" id="392033"/>
    <lineage>
        <taxon>Eukaryota</taxon>
        <taxon>Metazoa</taxon>
        <taxon>Spiralia</taxon>
        <taxon>Gnathifera</taxon>
        <taxon>Rotifera</taxon>
        <taxon>Eurotatoria</taxon>
        <taxon>Bdelloidea</taxon>
        <taxon>Philodinida</taxon>
        <taxon>Philodinidae</taxon>
        <taxon>Rotaria</taxon>
    </lineage>
</organism>
<dbReference type="InterPro" id="IPR028268">
    <property type="entry name" value="Pianissimo_fam"/>
</dbReference>
<dbReference type="GO" id="GO:0051897">
    <property type="term" value="P:positive regulation of phosphatidylinositol 3-kinase/protein kinase B signal transduction"/>
    <property type="evidence" value="ECO:0007669"/>
    <property type="project" value="TreeGrafter"/>
</dbReference>
<dbReference type="Pfam" id="PF14668">
    <property type="entry name" value="RICTOR_V"/>
    <property type="match status" value="1"/>
</dbReference>
<dbReference type="InterPro" id="IPR029453">
    <property type="entry name" value="Rictor_IV"/>
</dbReference>
<dbReference type="SMART" id="SM01307">
    <property type="entry name" value="RICTOR_M"/>
    <property type="match status" value="1"/>
</dbReference>
<dbReference type="EMBL" id="CAJNOH010000705">
    <property type="protein sequence ID" value="CAF1108001.1"/>
    <property type="molecule type" value="Genomic_DNA"/>
</dbReference>
<dbReference type="InterPro" id="IPR029452">
    <property type="entry name" value="RICTOR_V"/>
</dbReference>
<dbReference type="SUPFAM" id="SSF48371">
    <property type="entry name" value="ARM repeat"/>
    <property type="match status" value="2"/>
</dbReference>
<evidence type="ECO:0000259" key="3">
    <source>
        <dbReference type="SMART" id="SM01308"/>
    </source>
</evidence>
<dbReference type="SMART" id="SM01310">
    <property type="entry name" value="RICTOR_V"/>
    <property type="match status" value="1"/>
</dbReference>
<comment type="caution">
    <text evidence="5">The sequence shown here is derived from an EMBL/GenBank/DDBJ whole genome shotgun (WGS) entry which is preliminary data.</text>
</comment>
<dbReference type="InterPro" id="IPR029451">
    <property type="entry name" value="RICTOR_M"/>
</dbReference>
<evidence type="ECO:0008006" key="7">
    <source>
        <dbReference type="Google" id="ProtNLM"/>
    </source>
</evidence>
<dbReference type="GO" id="GO:0031932">
    <property type="term" value="C:TORC2 complex"/>
    <property type="evidence" value="ECO:0007669"/>
    <property type="project" value="InterPro"/>
</dbReference>
<dbReference type="Pfam" id="PF14666">
    <property type="entry name" value="RICTOR_M"/>
    <property type="match status" value="1"/>
</dbReference>
<dbReference type="SMART" id="SM01308">
    <property type="entry name" value="RICTOR_N"/>
    <property type="match status" value="1"/>
</dbReference>
<dbReference type="InterPro" id="IPR028267">
    <property type="entry name" value="Pianissimo_N"/>
</dbReference>
<dbReference type="Gene3D" id="1.25.10.10">
    <property type="entry name" value="Leucine-rich Repeat Variant"/>
    <property type="match status" value="1"/>
</dbReference>
<name>A0A814PM84_9BILA</name>
<dbReference type="Pfam" id="PF14663">
    <property type="entry name" value="RasGEF_N_2"/>
    <property type="match status" value="1"/>
</dbReference>
<reference evidence="5" key="1">
    <citation type="submission" date="2021-02" db="EMBL/GenBank/DDBJ databases">
        <authorList>
            <person name="Nowell W R."/>
        </authorList>
    </citation>
    <scope>NUCLEOTIDE SEQUENCE</scope>
</reference>
<dbReference type="GO" id="GO:0038203">
    <property type="term" value="P:TORC2 signaling"/>
    <property type="evidence" value="ECO:0007669"/>
    <property type="project" value="TreeGrafter"/>
</dbReference>
<dbReference type="InterPro" id="IPR016024">
    <property type="entry name" value="ARM-type_fold"/>
</dbReference>
<dbReference type="PANTHER" id="PTHR13298:SF11">
    <property type="entry name" value="RAPAMYCIN-INSENSITIVE COMPANION OF MTOR"/>
    <property type="match status" value="1"/>
</dbReference>
<protein>
    <recommendedName>
        <fullName evidence="7">Rapamycin-insensitive companion of mTOR</fullName>
    </recommendedName>
</protein>
<dbReference type="Pfam" id="PF14664">
    <property type="entry name" value="RICTOR_N"/>
    <property type="match status" value="1"/>
</dbReference>
<dbReference type="PANTHER" id="PTHR13298">
    <property type="entry name" value="CYTOSOLIC REGULATOR PIANISSIMO"/>
    <property type="match status" value="1"/>
</dbReference>
<feature type="domain" description="Rapamycin-insensitive companion of mTOR middle" evidence="2">
    <location>
        <begin position="535"/>
        <end position="768"/>
    </location>
</feature>
<gene>
    <name evidence="5" type="ORF">PYM288_LOCUS20034</name>
</gene>
<evidence type="ECO:0000313" key="6">
    <source>
        <dbReference type="Proteomes" id="UP000663854"/>
    </source>
</evidence>
<evidence type="ECO:0000256" key="1">
    <source>
        <dbReference type="ARBA" id="ARBA00008878"/>
    </source>
</evidence>
<feature type="domain" description="Rapamycin-insensitive companion of mTOR N-terminal" evidence="3">
    <location>
        <begin position="30"/>
        <end position="446"/>
    </location>
</feature>
<feature type="domain" description="Rapamycin-insensitive companion of mTOR" evidence="4">
    <location>
        <begin position="966"/>
        <end position="1038"/>
    </location>
</feature>
<accession>A0A814PM84</accession>
<dbReference type="Proteomes" id="UP000663854">
    <property type="component" value="Unassembled WGS sequence"/>
</dbReference>
<evidence type="ECO:0000259" key="2">
    <source>
        <dbReference type="SMART" id="SM01307"/>
    </source>
</evidence>
<dbReference type="GO" id="GO:0043539">
    <property type="term" value="F:protein serine/threonine kinase activator activity"/>
    <property type="evidence" value="ECO:0007669"/>
    <property type="project" value="TreeGrafter"/>
</dbReference>
<dbReference type="InterPro" id="IPR011989">
    <property type="entry name" value="ARM-like"/>
</dbReference>